<dbReference type="GeneID" id="108824365"/>
<evidence type="ECO:0000313" key="5">
    <source>
        <dbReference type="Proteomes" id="UP000504610"/>
    </source>
</evidence>
<dbReference type="GO" id="GO:0006616">
    <property type="term" value="P:SRP-dependent cotranslational protein targeting to membrane, translocation"/>
    <property type="evidence" value="ECO:0007669"/>
    <property type="project" value="TreeGrafter"/>
</dbReference>
<proteinExistence type="predicted"/>
<sequence length="417" mass="47428">MTMVPTEIKERLAISFEHLRTATVLDETRLKNCSNEIARALLDSDFPVSLVTEIEGKIQTIIDTNEACESRKLIIYKTISEELSGILDPRKSASIQGKRESIVMFIGLQGCEKSYTCARYARYHMKMGFKPALVCADTFAIDAFDLLKKASKDEVPVYRRSCKRDPARIASEGIAKFRKDSRDFIVVDTTGRHTEFYALFVEMRRLANAVKPNLVIFVIDGSVGKDAFEQARSFRESFPAGVAIVTKITTYAKSLGALAAVAAAECPMIFSTKGEKGKEFKVFEAESFVRQLMPANQDHEHKDKTPEFAYTLRKMYAYFRDSCGYEHKVLRGSKPLVDIPTMKLYIKIMDNMTSEELEKSEVSKERMVHLAEQSNVDVIQIVGMMKLYKKKAKAWLKMKEGMCKLELYYNRCSNSQR</sequence>
<dbReference type="GO" id="GO:0030942">
    <property type="term" value="F:endoplasmic reticulum signal peptide binding"/>
    <property type="evidence" value="ECO:0007669"/>
    <property type="project" value="TreeGrafter"/>
</dbReference>
<feature type="domain" description="SRP54-type proteins GTP-binding" evidence="4">
    <location>
        <begin position="100"/>
        <end position="294"/>
    </location>
</feature>
<dbReference type="SUPFAM" id="SSF47446">
    <property type="entry name" value="Signal peptide-binding domain"/>
    <property type="match status" value="1"/>
</dbReference>
<dbReference type="OrthoDB" id="1085025at2759"/>
<dbReference type="KEGG" id="rsz:108824365"/>
<dbReference type="GO" id="GO:0003924">
    <property type="term" value="F:GTPase activity"/>
    <property type="evidence" value="ECO:0007669"/>
    <property type="project" value="InterPro"/>
</dbReference>
<reference evidence="6" key="2">
    <citation type="submission" date="2025-08" db="UniProtKB">
        <authorList>
            <consortium name="RefSeq"/>
        </authorList>
    </citation>
    <scope>IDENTIFICATION</scope>
    <source>
        <tissue evidence="6">Leaf</tissue>
    </source>
</reference>
<keyword evidence="5" id="KW-1185">Reference proteome</keyword>
<dbReference type="InterPro" id="IPR000897">
    <property type="entry name" value="SRP54_GTPase_dom"/>
</dbReference>
<dbReference type="InterPro" id="IPR036225">
    <property type="entry name" value="SRP/SRP_N"/>
</dbReference>
<dbReference type="SUPFAM" id="SSF52540">
    <property type="entry name" value="P-loop containing nucleoside triphosphate hydrolases"/>
    <property type="match status" value="1"/>
</dbReference>
<organism evidence="5 6">
    <name type="scientific">Raphanus sativus</name>
    <name type="common">Radish</name>
    <name type="synonym">Raphanus raphanistrum var. sativus</name>
    <dbReference type="NCBI Taxonomy" id="3726"/>
    <lineage>
        <taxon>Eukaryota</taxon>
        <taxon>Viridiplantae</taxon>
        <taxon>Streptophyta</taxon>
        <taxon>Embryophyta</taxon>
        <taxon>Tracheophyta</taxon>
        <taxon>Spermatophyta</taxon>
        <taxon>Magnoliopsida</taxon>
        <taxon>eudicotyledons</taxon>
        <taxon>Gunneridae</taxon>
        <taxon>Pentapetalae</taxon>
        <taxon>rosids</taxon>
        <taxon>malvids</taxon>
        <taxon>Brassicales</taxon>
        <taxon>Brassicaceae</taxon>
        <taxon>Brassiceae</taxon>
        <taxon>Raphanus</taxon>
    </lineage>
</organism>
<dbReference type="Gene3D" id="1.10.260.30">
    <property type="entry name" value="Signal recognition particle, SRP54 subunit, M-domain"/>
    <property type="match status" value="1"/>
</dbReference>
<dbReference type="PANTHER" id="PTHR11564">
    <property type="entry name" value="SIGNAL RECOGNITION PARTICLE 54K PROTEIN SRP54"/>
    <property type="match status" value="1"/>
</dbReference>
<name>A0A9W3CEA2_RAPSA</name>
<evidence type="ECO:0000256" key="1">
    <source>
        <dbReference type="ARBA" id="ARBA00004496"/>
    </source>
</evidence>
<dbReference type="InterPro" id="IPR042101">
    <property type="entry name" value="SRP54_N_sf"/>
</dbReference>
<evidence type="ECO:0000256" key="2">
    <source>
        <dbReference type="ARBA" id="ARBA00022741"/>
    </source>
</evidence>
<reference evidence="5" key="1">
    <citation type="journal article" date="2019" name="Database">
        <title>The radish genome database (RadishGD): an integrated information resource for radish genomics.</title>
        <authorList>
            <person name="Yu H.J."/>
            <person name="Baek S."/>
            <person name="Lee Y.J."/>
            <person name="Cho A."/>
            <person name="Mun J.H."/>
        </authorList>
    </citation>
    <scope>NUCLEOTIDE SEQUENCE [LARGE SCALE GENOMIC DNA]</scope>
    <source>
        <strain evidence="5">cv. WK10039</strain>
    </source>
</reference>
<dbReference type="Gene3D" id="1.20.120.140">
    <property type="entry name" value="Signal recognition particle SRP54, nucleotide-binding domain"/>
    <property type="match status" value="1"/>
</dbReference>
<dbReference type="SUPFAM" id="SSF47364">
    <property type="entry name" value="Domain of the SRP/SRP receptor G-proteins"/>
    <property type="match status" value="1"/>
</dbReference>
<dbReference type="Gene3D" id="3.40.50.300">
    <property type="entry name" value="P-loop containing nucleotide triphosphate hydrolases"/>
    <property type="match status" value="1"/>
</dbReference>
<dbReference type="Pfam" id="PF02881">
    <property type="entry name" value="SRP54_N"/>
    <property type="match status" value="1"/>
</dbReference>
<comment type="subcellular location">
    <subcellularLocation>
        <location evidence="1">Cytoplasm</location>
    </subcellularLocation>
</comment>
<gene>
    <name evidence="6" type="primary">LOC108824365</name>
</gene>
<dbReference type="Pfam" id="PF00448">
    <property type="entry name" value="SRP54"/>
    <property type="match status" value="1"/>
</dbReference>
<dbReference type="GO" id="GO:0005525">
    <property type="term" value="F:GTP binding"/>
    <property type="evidence" value="ECO:0007669"/>
    <property type="project" value="UniProtKB-KW"/>
</dbReference>
<protein>
    <submittedName>
        <fullName evidence="6">Signal recognition particle subunit SRP54 1 isoform X1</fullName>
    </submittedName>
</protein>
<evidence type="ECO:0000259" key="4">
    <source>
        <dbReference type="SMART" id="SM00962"/>
    </source>
</evidence>
<dbReference type="SMART" id="SM00962">
    <property type="entry name" value="SRP54"/>
    <property type="match status" value="1"/>
</dbReference>
<dbReference type="InterPro" id="IPR036891">
    <property type="entry name" value="Signal_recog_part_SRP54_M_sf"/>
</dbReference>
<accession>A0A9W3CEA2</accession>
<dbReference type="RefSeq" id="XP_056849847.1">
    <property type="nucleotide sequence ID" value="XM_056993867.1"/>
</dbReference>
<dbReference type="PANTHER" id="PTHR11564:SF34">
    <property type="entry name" value="SRP54-TYPE PROTEINS GTP-BINDING DOMAIN-CONTAINING PROTEIN"/>
    <property type="match status" value="1"/>
</dbReference>
<dbReference type="GO" id="GO:0005829">
    <property type="term" value="C:cytosol"/>
    <property type="evidence" value="ECO:0007669"/>
    <property type="project" value="TreeGrafter"/>
</dbReference>
<evidence type="ECO:0000256" key="3">
    <source>
        <dbReference type="ARBA" id="ARBA00023134"/>
    </source>
</evidence>
<dbReference type="GO" id="GO:0008312">
    <property type="term" value="F:7S RNA binding"/>
    <property type="evidence" value="ECO:0007669"/>
    <property type="project" value="InterPro"/>
</dbReference>
<dbReference type="Proteomes" id="UP000504610">
    <property type="component" value="Chromosome 9"/>
</dbReference>
<dbReference type="InterPro" id="IPR022941">
    <property type="entry name" value="SRP54"/>
</dbReference>
<dbReference type="InterPro" id="IPR027417">
    <property type="entry name" value="P-loop_NTPase"/>
</dbReference>
<dbReference type="AlphaFoldDB" id="A0A9W3CEA2"/>
<evidence type="ECO:0000313" key="6">
    <source>
        <dbReference type="RefSeq" id="XP_056849847.1"/>
    </source>
</evidence>
<keyword evidence="3" id="KW-0342">GTP-binding</keyword>
<dbReference type="InterPro" id="IPR013822">
    <property type="entry name" value="Signal_recog_particl_SRP54_hlx"/>
</dbReference>
<dbReference type="GO" id="GO:0005786">
    <property type="term" value="C:signal recognition particle, endoplasmic reticulum targeting"/>
    <property type="evidence" value="ECO:0007669"/>
    <property type="project" value="TreeGrafter"/>
</dbReference>
<keyword evidence="2" id="KW-0547">Nucleotide-binding</keyword>